<evidence type="ECO:0000313" key="1">
    <source>
        <dbReference type="EMBL" id="SOR28765.1"/>
    </source>
</evidence>
<organism evidence="1 2">
    <name type="scientific">Methylorubrum extorquens</name>
    <name type="common">Methylobacterium dichloromethanicum</name>
    <name type="synonym">Methylobacterium extorquens</name>
    <dbReference type="NCBI Taxonomy" id="408"/>
    <lineage>
        <taxon>Bacteria</taxon>
        <taxon>Pseudomonadati</taxon>
        <taxon>Pseudomonadota</taxon>
        <taxon>Alphaproteobacteria</taxon>
        <taxon>Hyphomicrobiales</taxon>
        <taxon>Methylobacteriaceae</taxon>
        <taxon>Methylorubrum</taxon>
    </lineage>
</organism>
<dbReference type="EMBL" id="LT962688">
    <property type="protein sequence ID" value="SOR28765.1"/>
    <property type="molecule type" value="Genomic_DNA"/>
</dbReference>
<dbReference type="Proteomes" id="UP000233769">
    <property type="component" value="Chromosome tk0001"/>
</dbReference>
<accession>A0A2N9AN51</accession>
<dbReference type="AlphaFoldDB" id="A0A2N9AN51"/>
<reference evidence="2" key="1">
    <citation type="submission" date="2017-10" db="EMBL/GenBank/DDBJ databases">
        <authorList>
            <person name="Regsiter A."/>
            <person name="William W."/>
        </authorList>
    </citation>
    <scope>NUCLEOTIDE SEQUENCE [LARGE SCALE GENOMIC DNA]</scope>
</reference>
<proteinExistence type="predicted"/>
<protein>
    <submittedName>
        <fullName evidence="1">Uncharacterized protein</fullName>
    </submittedName>
</protein>
<gene>
    <name evidence="1" type="ORF">TK0001_2163</name>
</gene>
<evidence type="ECO:0000313" key="2">
    <source>
        <dbReference type="Proteomes" id="UP000233769"/>
    </source>
</evidence>
<name>A0A2N9AN51_METEX</name>
<sequence>MMWGYSCSKRSGASAPLATRGRQRLWSEMSHEAEAVPKFNACSANHCHGARERFVVITRFEWRALERARSHSV</sequence>